<proteinExistence type="predicted"/>
<gene>
    <name evidence="1" type="ORF">SK128_009891</name>
</gene>
<keyword evidence="2" id="KW-1185">Reference proteome</keyword>
<feature type="non-terminal residue" evidence="1">
    <location>
        <position position="143"/>
    </location>
</feature>
<dbReference type="InterPro" id="IPR006624">
    <property type="entry name" value="Beta-propeller_rpt_TECPR"/>
</dbReference>
<organism evidence="1 2">
    <name type="scientific">Halocaridina rubra</name>
    <name type="common">Hawaiian red shrimp</name>
    <dbReference type="NCBI Taxonomy" id="373956"/>
    <lineage>
        <taxon>Eukaryota</taxon>
        <taxon>Metazoa</taxon>
        <taxon>Ecdysozoa</taxon>
        <taxon>Arthropoda</taxon>
        <taxon>Crustacea</taxon>
        <taxon>Multicrustacea</taxon>
        <taxon>Malacostraca</taxon>
        <taxon>Eumalacostraca</taxon>
        <taxon>Eucarida</taxon>
        <taxon>Decapoda</taxon>
        <taxon>Pleocyemata</taxon>
        <taxon>Caridea</taxon>
        <taxon>Atyoidea</taxon>
        <taxon>Atyidae</taxon>
        <taxon>Halocaridina</taxon>
    </lineage>
</organism>
<dbReference type="Proteomes" id="UP001381693">
    <property type="component" value="Unassembled WGS sequence"/>
</dbReference>
<protein>
    <submittedName>
        <fullName evidence="1">Uncharacterized protein</fullName>
    </submittedName>
</protein>
<dbReference type="AlphaFoldDB" id="A0AAN8XNM4"/>
<comment type="caution">
    <text evidence="1">The sequence shown here is derived from an EMBL/GenBank/DDBJ whole genome shotgun (WGS) entry which is preliminary data.</text>
</comment>
<accession>A0AAN8XNM4</accession>
<sequence length="143" mass="16210">MSISIFGQLVRFCERHEIRKINKFFYNVIEQYSVYHFNLLKLSGHLWSVFSNDVWSTICAEGVYIDQGAICCLSPNGRLFVVNPNTRSSVPLEVVNNECLVSVSQRPEALWVLTAAGDIFIRVGLSAKSLLGSCWEKLDLHQI</sequence>
<reference evidence="1 2" key="1">
    <citation type="submission" date="2023-11" db="EMBL/GenBank/DDBJ databases">
        <title>Halocaridina rubra genome assembly.</title>
        <authorList>
            <person name="Smith C."/>
        </authorList>
    </citation>
    <scope>NUCLEOTIDE SEQUENCE [LARGE SCALE GENOMIC DNA]</scope>
    <source>
        <strain evidence="1">EP-1</strain>
        <tissue evidence="1">Whole</tissue>
    </source>
</reference>
<evidence type="ECO:0000313" key="1">
    <source>
        <dbReference type="EMBL" id="KAK7081499.1"/>
    </source>
</evidence>
<dbReference type="EMBL" id="JAXCGZ010004771">
    <property type="protein sequence ID" value="KAK7081499.1"/>
    <property type="molecule type" value="Genomic_DNA"/>
</dbReference>
<name>A0AAN8XNM4_HALRR</name>
<dbReference type="Pfam" id="PF06462">
    <property type="entry name" value="Hyd_WA"/>
    <property type="match status" value="1"/>
</dbReference>
<evidence type="ECO:0000313" key="2">
    <source>
        <dbReference type="Proteomes" id="UP001381693"/>
    </source>
</evidence>